<dbReference type="OrthoDB" id="2411030at2759"/>
<dbReference type="EMBL" id="JABAYA010000236">
    <property type="protein sequence ID" value="KAF7721773.1"/>
    <property type="molecule type" value="Genomic_DNA"/>
</dbReference>
<gene>
    <name evidence="1" type="ORF">EC973_004146</name>
</gene>
<protein>
    <submittedName>
        <fullName evidence="1">Uncharacterized protein</fullName>
    </submittedName>
</protein>
<dbReference type="AlphaFoldDB" id="A0A8H7BKV2"/>
<evidence type="ECO:0000313" key="2">
    <source>
        <dbReference type="Proteomes" id="UP000605846"/>
    </source>
</evidence>
<comment type="caution">
    <text evidence="1">The sequence shown here is derived from an EMBL/GenBank/DDBJ whole genome shotgun (WGS) entry which is preliminary data.</text>
</comment>
<dbReference type="Proteomes" id="UP000605846">
    <property type="component" value="Unassembled WGS sequence"/>
</dbReference>
<accession>A0A8H7BKV2</accession>
<evidence type="ECO:0000313" key="1">
    <source>
        <dbReference type="EMBL" id="KAF7721773.1"/>
    </source>
</evidence>
<keyword evidence="2" id="KW-1185">Reference proteome</keyword>
<reference evidence="1" key="1">
    <citation type="submission" date="2020-01" db="EMBL/GenBank/DDBJ databases">
        <title>Genome Sequencing of Three Apophysomyces-Like Fungal Strains Confirms a Novel Fungal Genus in the Mucoromycota with divergent Burkholderia-like Endosymbiotic Bacteria.</title>
        <authorList>
            <person name="Stajich J.E."/>
            <person name="Macias A.M."/>
            <person name="Carter-House D."/>
            <person name="Lovett B."/>
            <person name="Kasson L.R."/>
            <person name="Berry K."/>
            <person name="Grigoriev I."/>
            <person name="Chang Y."/>
            <person name="Spatafora J."/>
            <person name="Kasson M.T."/>
        </authorList>
    </citation>
    <scope>NUCLEOTIDE SEQUENCE</scope>
    <source>
        <strain evidence="1">NRRL A-21654</strain>
    </source>
</reference>
<sequence length="147" mass="16577">MSKSVESLTDLKAFLQRVQIYHSTCNAYGYGQYKKLEGHYFDDNINKVDAAAAASIFNDVDGKTFQVGLRDANGESYLTMSLDSKYDIDFTFNAEFAVLPVGDTVQDQSKMVTGHMHRPWFSFKLVELTSEQISFTFDGQELKKCPA</sequence>
<organism evidence="1 2">
    <name type="scientific">Apophysomyces ossiformis</name>
    <dbReference type="NCBI Taxonomy" id="679940"/>
    <lineage>
        <taxon>Eukaryota</taxon>
        <taxon>Fungi</taxon>
        <taxon>Fungi incertae sedis</taxon>
        <taxon>Mucoromycota</taxon>
        <taxon>Mucoromycotina</taxon>
        <taxon>Mucoromycetes</taxon>
        <taxon>Mucorales</taxon>
        <taxon>Mucorineae</taxon>
        <taxon>Mucoraceae</taxon>
        <taxon>Apophysomyces</taxon>
    </lineage>
</organism>
<proteinExistence type="predicted"/>
<name>A0A8H7BKV2_9FUNG</name>